<keyword evidence="3" id="KW-0234">DNA repair</keyword>
<dbReference type="InterPro" id="IPR036895">
    <property type="entry name" value="Uracil-DNA_glycosylase-like_sf"/>
</dbReference>
<organism evidence="6 7">
    <name type="scientific">Pseudonocardia parietis</name>
    <dbReference type="NCBI Taxonomy" id="570936"/>
    <lineage>
        <taxon>Bacteria</taxon>
        <taxon>Bacillati</taxon>
        <taxon>Actinomycetota</taxon>
        <taxon>Actinomycetes</taxon>
        <taxon>Pseudonocardiales</taxon>
        <taxon>Pseudonocardiaceae</taxon>
        <taxon>Pseudonocardia</taxon>
    </lineage>
</organism>
<dbReference type="SMART" id="SM00987">
    <property type="entry name" value="UreE_C"/>
    <property type="match status" value="1"/>
</dbReference>
<feature type="region of interest" description="Disordered" evidence="4">
    <location>
        <begin position="1"/>
        <end position="22"/>
    </location>
</feature>
<feature type="compositionally biased region" description="Basic and acidic residues" evidence="4">
    <location>
        <begin position="1"/>
        <end position="14"/>
    </location>
</feature>
<evidence type="ECO:0000259" key="5">
    <source>
        <dbReference type="SMART" id="SM00986"/>
    </source>
</evidence>
<evidence type="ECO:0000256" key="1">
    <source>
        <dbReference type="ARBA" id="ARBA00022763"/>
    </source>
</evidence>
<dbReference type="RefSeq" id="WP_210033047.1">
    <property type="nucleotide sequence ID" value="NZ_JAGINU010000001.1"/>
</dbReference>
<gene>
    <name evidence="6" type="ORF">JOF36_005774</name>
</gene>
<dbReference type="Pfam" id="PF03167">
    <property type="entry name" value="UDG"/>
    <property type="match status" value="1"/>
</dbReference>
<reference evidence="6 7" key="1">
    <citation type="submission" date="2021-03" db="EMBL/GenBank/DDBJ databases">
        <title>Sequencing the genomes of 1000 actinobacteria strains.</title>
        <authorList>
            <person name="Klenk H.-P."/>
        </authorList>
    </citation>
    <scope>NUCLEOTIDE SEQUENCE [LARGE SCALE GENOMIC DNA]</scope>
    <source>
        <strain evidence="6 7">DSM 45256</strain>
    </source>
</reference>
<protein>
    <submittedName>
        <fullName evidence="6">TDG/mug DNA glycosylase family protein</fullName>
        <ecNumber evidence="6">3.2.2.-</ecNumber>
    </submittedName>
</protein>
<sequence>MGRLPDRDELDRARGRTIPDVLPGPDDPPLRVLFCGINPGLVSAATGHHYARPGNRFWPVLHESGLTPRLLTPGEQGLLAGLGLGITNMAPRATARADELTDDELVAGGERLRRLVGDHRPGWLAVVGIGAYRTAFGRRGAVVGEQDDRLGDSRIWVLPNPSGLNAHWSRAAMVAEFARLRGAAER</sequence>
<dbReference type="Proteomes" id="UP001519295">
    <property type="component" value="Unassembled WGS sequence"/>
</dbReference>
<dbReference type="SUPFAM" id="SSF52141">
    <property type="entry name" value="Uracil-DNA glycosylase-like"/>
    <property type="match status" value="1"/>
</dbReference>
<dbReference type="Gene3D" id="3.40.470.10">
    <property type="entry name" value="Uracil-DNA glycosylase-like domain"/>
    <property type="match status" value="1"/>
</dbReference>
<comment type="caution">
    <text evidence="6">The sequence shown here is derived from an EMBL/GenBank/DDBJ whole genome shotgun (WGS) entry which is preliminary data.</text>
</comment>
<evidence type="ECO:0000313" key="7">
    <source>
        <dbReference type="Proteomes" id="UP001519295"/>
    </source>
</evidence>
<accession>A0ABS4W1K0</accession>
<dbReference type="SMART" id="SM00986">
    <property type="entry name" value="UDG"/>
    <property type="match status" value="1"/>
</dbReference>
<keyword evidence="7" id="KW-1185">Reference proteome</keyword>
<evidence type="ECO:0000256" key="2">
    <source>
        <dbReference type="ARBA" id="ARBA00022801"/>
    </source>
</evidence>
<keyword evidence="1" id="KW-0227">DNA damage</keyword>
<dbReference type="GO" id="GO:0016798">
    <property type="term" value="F:hydrolase activity, acting on glycosyl bonds"/>
    <property type="evidence" value="ECO:0007669"/>
    <property type="project" value="UniProtKB-KW"/>
</dbReference>
<evidence type="ECO:0000256" key="4">
    <source>
        <dbReference type="SAM" id="MobiDB-lite"/>
    </source>
</evidence>
<evidence type="ECO:0000313" key="6">
    <source>
        <dbReference type="EMBL" id="MBP2370078.1"/>
    </source>
</evidence>
<dbReference type="CDD" id="cd10028">
    <property type="entry name" value="UDG-F2_TDG_MUG"/>
    <property type="match status" value="1"/>
</dbReference>
<dbReference type="PANTHER" id="PTHR12159:SF9">
    <property type="entry name" value="G_T MISMATCH-SPECIFIC THYMINE DNA GLYCOSYLASE"/>
    <property type="match status" value="1"/>
</dbReference>
<keyword evidence="6" id="KW-0326">Glycosidase</keyword>
<dbReference type="InterPro" id="IPR015637">
    <property type="entry name" value="MUG/TDG"/>
</dbReference>
<evidence type="ECO:0000256" key="3">
    <source>
        <dbReference type="ARBA" id="ARBA00023204"/>
    </source>
</evidence>
<dbReference type="InterPro" id="IPR005122">
    <property type="entry name" value="Uracil-DNA_glycosylase-like"/>
</dbReference>
<name>A0ABS4W1K0_9PSEU</name>
<feature type="domain" description="Uracil-DNA glycosylase-like" evidence="5">
    <location>
        <begin position="23"/>
        <end position="178"/>
    </location>
</feature>
<dbReference type="EMBL" id="JAGINU010000001">
    <property type="protein sequence ID" value="MBP2370078.1"/>
    <property type="molecule type" value="Genomic_DNA"/>
</dbReference>
<dbReference type="NCBIfam" id="NF007570">
    <property type="entry name" value="PRK10201.1"/>
    <property type="match status" value="1"/>
</dbReference>
<dbReference type="PANTHER" id="PTHR12159">
    <property type="entry name" value="G/T AND G/U MISMATCH-SPECIFIC DNA GLYCOSYLASE"/>
    <property type="match status" value="1"/>
</dbReference>
<proteinExistence type="predicted"/>
<dbReference type="EC" id="3.2.2.-" evidence="6"/>
<keyword evidence="2 6" id="KW-0378">Hydrolase</keyword>